<dbReference type="EMBL" id="SDLO01000013">
    <property type="protein sequence ID" value="TDK87718.1"/>
    <property type="molecule type" value="Genomic_DNA"/>
</dbReference>
<dbReference type="InterPro" id="IPR045582">
    <property type="entry name" value="Trehalase-like_N"/>
</dbReference>
<evidence type="ECO:0000313" key="4">
    <source>
        <dbReference type="EMBL" id="TDK87718.1"/>
    </source>
</evidence>
<dbReference type="GO" id="GO:0015927">
    <property type="term" value="F:trehalase activity"/>
    <property type="evidence" value="ECO:0007669"/>
    <property type="project" value="TreeGrafter"/>
</dbReference>
<evidence type="ECO:0000259" key="3">
    <source>
        <dbReference type="Pfam" id="PF19291"/>
    </source>
</evidence>
<dbReference type="RefSeq" id="WP_082762300.1">
    <property type="nucleotide sequence ID" value="NZ_LSKA01000271.1"/>
</dbReference>
<dbReference type="InterPro" id="IPR008928">
    <property type="entry name" value="6-hairpin_glycosidase_sf"/>
</dbReference>
<evidence type="ECO:0000256" key="1">
    <source>
        <dbReference type="SAM" id="MobiDB-lite"/>
    </source>
</evidence>
<organism evidence="4 5">
    <name type="scientific">Mycolicibacterium mucogenicum</name>
    <name type="common">Mycobacterium mucogenicum</name>
    <dbReference type="NCBI Taxonomy" id="56689"/>
    <lineage>
        <taxon>Bacteria</taxon>
        <taxon>Bacillati</taxon>
        <taxon>Actinomycetota</taxon>
        <taxon>Actinomycetes</taxon>
        <taxon>Mycobacteriales</taxon>
        <taxon>Mycobacteriaceae</taxon>
        <taxon>Mycolicibacterium</taxon>
    </lineage>
</organism>
<feature type="domain" description="Trehalase-like N-terminal" evidence="3">
    <location>
        <begin position="41"/>
        <end position="214"/>
    </location>
</feature>
<keyword evidence="4" id="KW-0378">Hydrolase</keyword>
<dbReference type="GO" id="GO:0005993">
    <property type="term" value="P:trehalose catabolic process"/>
    <property type="evidence" value="ECO:0007669"/>
    <property type="project" value="TreeGrafter"/>
</dbReference>
<reference evidence="4 5" key="1">
    <citation type="submission" date="2019-01" db="EMBL/GenBank/DDBJ databases">
        <title>High-quality-draft genome sequences of five non-tuberculosis mycobacteriaceae isolated from a nosocomial environment.</title>
        <authorList>
            <person name="Tiago I."/>
            <person name="Alarico S."/>
            <person name="Pereira S.G."/>
            <person name="Coelho C."/>
            <person name="Maranha A."/>
            <person name="Empadinhas N."/>
        </authorList>
    </citation>
    <scope>NUCLEOTIDE SEQUENCE [LARGE SCALE GENOMIC DNA]</scope>
    <source>
        <strain evidence="4 5">24AIII</strain>
    </source>
</reference>
<evidence type="ECO:0000313" key="5">
    <source>
        <dbReference type="Proteomes" id="UP000294929"/>
    </source>
</evidence>
<dbReference type="Proteomes" id="UP000294929">
    <property type="component" value="Unassembled WGS sequence"/>
</dbReference>
<dbReference type="PANTHER" id="PTHR31616">
    <property type="entry name" value="TREHALASE"/>
    <property type="match status" value="1"/>
</dbReference>
<sequence length="609" mass="65734">MNDLTPVSDDGPGRDPSGAGAQGRGDDATSALCSPEVLRDYALLADGERGVVVGPRGDYAWLCVPRWDSEAVFSSLIGGAGGYSVTPAGNRFVWGGYYEPRSLIWRSRWVSTVGIIECREALAFPGDPHNAVVLRRIIAVDGDAVVRARLDVRADFGSLPMTVDERFAGGLAASSGRFRIRWNAGADIVILPDGSAEAQIIVPAGGTHDLVLEIADCPIRADPVEPRRYWRTTEDAWHAAVPAFTGSLADRDTCHAYAVLRGLTSARGGMVAAATMSLPERAEQGRNYDYRYAWIRDQCYAGLGVAAAGPGELLDGSVRFVAERLIADGPELKPAYTVVGGLVPDEHRLALPGYPGGGVVKTGNWVNRQFQLDAFGEALSLLATAGRLDRLDRTLWSAVEAAVSAIRQRWRQPDAGIWELDNARWAHSRLSCAAGLRAIAKIAPRTQAGEWSAFADAIVADADTDCLHPSGRWQRAPGDPRVDAALLLPALRGAVPADDPRCQATLAAVRKQLSSQGYLYRFRHNGVRLGDAEGAFLLCGFAMALAEQQQGRRRAAVRWFERSRASCGPPGLFTEEYDVKQRQLRGNLPQAFVHALYFEASFALTEDGA</sequence>
<dbReference type="InterPro" id="IPR012341">
    <property type="entry name" value="6hp_glycosidase-like_sf"/>
</dbReference>
<proteinExistence type="predicted"/>
<dbReference type="InterPro" id="IPR011613">
    <property type="entry name" value="GH15-like"/>
</dbReference>
<protein>
    <submittedName>
        <fullName evidence="4">Glycoside hydrolase family 15 protein</fullName>
    </submittedName>
</protein>
<feature type="region of interest" description="Disordered" evidence="1">
    <location>
        <begin position="1"/>
        <end position="28"/>
    </location>
</feature>
<comment type="caution">
    <text evidence="4">The sequence shown here is derived from an EMBL/GenBank/DDBJ whole genome shotgun (WGS) entry which is preliminary data.</text>
</comment>
<dbReference type="AlphaFoldDB" id="A0A4R5WFH7"/>
<evidence type="ECO:0000259" key="2">
    <source>
        <dbReference type="Pfam" id="PF00723"/>
    </source>
</evidence>
<name>A0A4R5WFH7_MYCMU</name>
<feature type="domain" description="GH15-like" evidence="2">
    <location>
        <begin position="266"/>
        <end position="600"/>
    </location>
</feature>
<accession>A0A4R5WFH7</accession>
<dbReference type="SUPFAM" id="SSF48208">
    <property type="entry name" value="Six-hairpin glycosidases"/>
    <property type="match status" value="1"/>
</dbReference>
<dbReference type="Pfam" id="PF19291">
    <property type="entry name" value="TREH_N"/>
    <property type="match status" value="1"/>
</dbReference>
<dbReference type="PANTHER" id="PTHR31616:SF10">
    <property type="entry name" value="TREHALASE"/>
    <property type="match status" value="1"/>
</dbReference>
<gene>
    <name evidence="4" type="ORF">EUA03_17340</name>
</gene>
<dbReference type="Gene3D" id="1.50.10.10">
    <property type="match status" value="1"/>
</dbReference>
<dbReference type="Pfam" id="PF00723">
    <property type="entry name" value="Glyco_hydro_15"/>
    <property type="match status" value="1"/>
</dbReference>